<evidence type="ECO:0000313" key="2">
    <source>
        <dbReference type="EMBL" id="AYV80090.1"/>
    </source>
</evidence>
<protein>
    <submittedName>
        <fullName evidence="2">Dna topoisomerase 1b</fullName>
    </submittedName>
</protein>
<dbReference type="Gene3D" id="2.170.11.10">
    <property type="entry name" value="DNA Topoisomerase I, domain 2"/>
    <property type="match status" value="1"/>
</dbReference>
<dbReference type="InterPro" id="IPR036202">
    <property type="entry name" value="TopoI_DNA-bd_euk_N_sf"/>
</dbReference>
<feature type="domain" description="DNA topoisomerase I DNA binding eukaryotic-type" evidence="1">
    <location>
        <begin position="24"/>
        <end position="62"/>
    </location>
</feature>
<dbReference type="SUPFAM" id="SSF56741">
    <property type="entry name" value="Eukaryotic DNA topoisomerase I, N-terminal DNA-binding fragment"/>
    <property type="match status" value="1"/>
</dbReference>
<feature type="non-terminal residue" evidence="2">
    <location>
        <position position="62"/>
    </location>
</feature>
<dbReference type="InterPro" id="IPR013030">
    <property type="entry name" value="DNA_topo_DNA_db_N_dom2"/>
</dbReference>
<dbReference type="Pfam" id="PF02919">
    <property type="entry name" value="Topoisom_I_N"/>
    <property type="match status" value="1"/>
</dbReference>
<proteinExistence type="predicted"/>
<keyword evidence="2" id="KW-0413">Isomerase</keyword>
<organism evidence="2">
    <name type="scientific">Gaeavirus sp</name>
    <dbReference type="NCBI Taxonomy" id="2487767"/>
    <lineage>
        <taxon>Viruses</taxon>
        <taxon>Varidnaviria</taxon>
        <taxon>Bamfordvirae</taxon>
        <taxon>Nucleocytoviricota</taxon>
        <taxon>Megaviricetes</taxon>
        <taxon>Imitervirales</taxon>
        <taxon>Mimiviridae</taxon>
        <taxon>Klosneuvirinae</taxon>
    </lineage>
</organism>
<dbReference type="EMBL" id="MK072206">
    <property type="protein sequence ID" value="AYV80090.1"/>
    <property type="molecule type" value="Genomic_DNA"/>
</dbReference>
<accession>A0A3G4ZZ05</accession>
<sequence>MTFSITLFNYFVYNQLGGKKNNIKKWTTFSHNGVLFPDPYKPHKTPLIYDNQEIILDPESEE</sequence>
<gene>
    <name evidence="2" type="ORF">Gaeavirus8_21</name>
</gene>
<reference evidence="2" key="1">
    <citation type="submission" date="2018-10" db="EMBL/GenBank/DDBJ databases">
        <title>Hidden diversity of soil giant viruses.</title>
        <authorList>
            <person name="Schulz F."/>
            <person name="Alteio L."/>
            <person name="Goudeau D."/>
            <person name="Ryan E.M."/>
            <person name="Malmstrom R.R."/>
            <person name="Blanchard J."/>
            <person name="Woyke T."/>
        </authorList>
    </citation>
    <scope>NUCLEOTIDE SEQUENCE</scope>
    <source>
        <strain evidence="2">GAV1</strain>
    </source>
</reference>
<dbReference type="GO" id="GO:0003677">
    <property type="term" value="F:DNA binding"/>
    <property type="evidence" value="ECO:0007669"/>
    <property type="project" value="InterPro"/>
</dbReference>
<dbReference type="GO" id="GO:0003917">
    <property type="term" value="F:DNA topoisomerase type I (single strand cut, ATP-independent) activity"/>
    <property type="evidence" value="ECO:0007669"/>
    <property type="project" value="InterPro"/>
</dbReference>
<dbReference type="InterPro" id="IPR008336">
    <property type="entry name" value="TopoI_DNA-bd_euk"/>
</dbReference>
<name>A0A3G4ZZ05_9VIRU</name>
<dbReference type="GO" id="GO:0006265">
    <property type="term" value="P:DNA topological change"/>
    <property type="evidence" value="ECO:0007669"/>
    <property type="project" value="InterPro"/>
</dbReference>
<evidence type="ECO:0000259" key="1">
    <source>
        <dbReference type="Pfam" id="PF02919"/>
    </source>
</evidence>